<dbReference type="SUPFAM" id="SSF53850">
    <property type="entry name" value="Periplasmic binding protein-like II"/>
    <property type="match status" value="1"/>
</dbReference>
<evidence type="ECO:0000259" key="5">
    <source>
        <dbReference type="Pfam" id="PF00496"/>
    </source>
</evidence>
<evidence type="ECO:0000313" key="7">
    <source>
        <dbReference type="Proteomes" id="UP000737171"/>
    </source>
</evidence>
<evidence type="ECO:0000256" key="2">
    <source>
        <dbReference type="ARBA" id="ARBA00005695"/>
    </source>
</evidence>
<sequence>MTGIGSAPVAAAFAGPAPQPVPADAGRKVLHLAFSSSESGLDPAKVVDLYSRTVTPHIFEALYKYDHLARPVKIKPNLAEAMPEVSPDFRVWTVKVRRGIFFADDPVFNGVKRELVAEDFVYAMKRFYDPANKSPAIGTLLGYGFVGMKALRDDATERKKPFDYDRPVEGLRALDRYTVRFVTEQPRPRLLELLATPDLWGAVAREVVEFYGNEIDAHPVGTGPFRLKQWRRASLIVLERNPHYRDERWDAEPAPDDAEGQAILARLKGRKLPLVDEVQISIILESQPRWLTFLNGRIDALATNSNPLPQEFVGVAMPNGKLAPNLAKRGILGRQNVNADVHLTMFNMEHALVGGYTPEKVALRRAISLGYDVRREIDAFWKGAAVPAQSALVPYTVGYDAAFKCESSDYDPARAKALLDMYGYVDRDGDGWREQPDGSPLLLEMMTQPEQRSRILDELWQKAMNALGLRIKFIVGQWPENLKAARNGKYMVWQFGLSAAAPDGETAVARYVTSEIGSQNYARFRLPAMDRIYERLQALPDGQERRALFDEVKRIGAAYMPLKHRVHRMECELRHPWLVGYKKPIFWQDWWHMVDIDDSKRPAR</sequence>
<reference evidence="6 7" key="1">
    <citation type="submission" date="2020-05" db="EMBL/GenBank/DDBJ databases">
        <title>Aquincola sp. isolate from soil.</title>
        <authorList>
            <person name="Han J."/>
            <person name="Kim D.-U."/>
        </authorList>
    </citation>
    <scope>NUCLEOTIDE SEQUENCE [LARGE SCALE GENOMIC DNA]</scope>
    <source>
        <strain evidence="6 7">S2</strain>
    </source>
</reference>
<comment type="subcellular location">
    <subcellularLocation>
        <location evidence="1">Cell envelope</location>
    </subcellularLocation>
</comment>
<dbReference type="Proteomes" id="UP000737171">
    <property type="component" value="Unassembled WGS sequence"/>
</dbReference>
<dbReference type="Pfam" id="PF00496">
    <property type="entry name" value="SBP_bac_5"/>
    <property type="match status" value="1"/>
</dbReference>
<protein>
    <submittedName>
        <fullName evidence="6">Bicyclomycin resistance protein</fullName>
    </submittedName>
</protein>
<dbReference type="InterPro" id="IPR030678">
    <property type="entry name" value="Peptide/Ni-bd"/>
</dbReference>
<organism evidence="6 7">
    <name type="scientific">Pseudaquabacterium terrae</name>
    <dbReference type="NCBI Taxonomy" id="2732868"/>
    <lineage>
        <taxon>Bacteria</taxon>
        <taxon>Pseudomonadati</taxon>
        <taxon>Pseudomonadota</taxon>
        <taxon>Betaproteobacteria</taxon>
        <taxon>Burkholderiales</taxon>
        <taxon>Sphaerotilaceae</taxon>
        <taxon>Pseudaquabacterium</taxon>
    </lineage>
</organism>
<dbReference type="PANTHER" id="PTHR30290">
    <property type="entry name" value="PERIPLASMIC BINDING COMPONENT OF ABC TRANSPORTER"/>
    <property type="match status" value="1"/>
</dbReference>
<dbReference type="Gene3D" id="3.40.190.10">
    <property type="entry name" value="Periplasmic binding protein-like II"/>
    <property type="match status" value="1"/>
</dbReference>
<dbReference type="EMBL" id="JABRWJ010000006">
    <property type="protein sequence ID" value="NRF69257.1"/>
    <property type="molecule type" value="Genomic_DNA"/>
</dbReference>
<dbReference type="PIRSF" id="PIRSF002741">
    <property type="entry name" value="MppA"/>
    <property type="match status" value="1"/>
</dbReference>
<evidence type="ECO:0000313" key="6">
    <source>
        <dbReference type="EMBL" id="NRF69257.1"/>
    </source>
</evidence>
<keyword evidence="4" id="KW-0732">Signal</keyword>
<keyword evidence="3" id="KW-0813">Transport</keyword>
<dbReference type="InterPro" id="IPR000914">
    <property type="entry name" value="SBP_5_dom"/>
</dbReference>
<evidence type="ECO:0000256" key="3">
    <source>
        <dbReference type="ARBA" id="ARBA00022448"/>
    </source>
</evidence>
<evidence type="ECO:0000256" key="4">
    <source>
        <dbReference type="ARBA" id="ARBA00022729"/>
    </source>
</evidence>
<evidence type="ECO:0000256" key="1">
    <source>
        <dbReference type="ARBA" id="ARBA00004196"/>
    </source>
</evidence>
<comment type="similarity">
    <text evidence="2">Belongs to the bacterial solute-binding protein 5 family.</text>
</comment>
<proteinExistence type="inferred from homology"/>
<feature type="domain" description="Solute-binding protein family 5" evidence="5">
    <location>
        <begin position="73"/>
        <end position="515"/>
    </location>
</feature>
<keyword evidence="7" id="KW-1185">Reference proteome</keyword>
<dbReference type="InterPro" id="IPR039424">
    <property type="entry name" value="SBP_5"/>
</dbReference>
<gene>
    <name evidence="6" type="ORF">HLB44_19860</name>
</gene>
<comment type="caution">
    <text evidence="6">The sequence shown here is derived from an EMBL/GenBank/DDBJ whole genome shotgun (WGS) entry which is preliminary data.</text>
</comment>
<dbReference type="PANTHER" id="PTHR30290:SF10">
    <property type="entry name" value="PERIPLASMIC OLIGOPEPTIDE-BINDING PROTEIN-RELATED"/>
    <property type="match status" value="1"/>
</dbReference>
<accession>A0ABX2EKT8</accession>
<name>A0ABX2EKT8_9BURK</name>
<dbReference type="Gene3D" id="3.10.105.10">
    <property type="entry name" value="Dipeptide-binding Protein, Domain 3"/>
    <property type="match status" value="1"/>
</dbReference>